<comment type="pathway">
    <text evidence="5 19">Cofactor biosynthesis; riboflavin biosynthesis; 2-hydroxy-3-oxobutyl phosphate from D-ribulose 5-phosphate: step 1/1.</text>
</comment>
<evidence type="ECO:0000256" key="9">
    <source>
        <dbReference type="ARBA" id="ARBA00022741"/>
    </source>
</evidence>
<dbReference type="EC" id="3.5.4.25" evidence="19"/>
<proteinExistence type="inferred from homology"/>
<dbReference type="GO" id="GO:0008270">
    <property type="term" value="F:zinc ion binding"/>
    <property type="evidence" value="ECO:0007669"/>
    <property type="project" value="UniProtKB-UniRule"/>
</dbReference>
<sequence>MEAAVADIRRGRIVIVVDDESRENEGDLVFAAEKVTAAKVNFLARHGRGLVCVSLTHKRAAELDLGVQSPTNTALHGTAFTVSVDAREGTTTGISAHDRAVTIRALVAPATRPEDLARPGHVFPIVAEDGGVLVRAGHTEASADLARLAGLRPAGVLCEVMAETGRMARLPALRTLARRHGLKIVTIKDLIARRRRTEQLVHRVVETELPTEYGEFRAIVYEDAVEPYAHIALVKGDVRGRPGVLVRVHSQCLTGDVLHSLRCDCGRQLAQAMKMIQRTGRGVVLYMRQEGRGIGITNKLRAYRLQDEGMDTVEANTALGFAPDLRDYGIGAQILNDLGLTSIRLLTNNPRKVVGLRGFGLEIAERVPIVCRPNRCNVRYLVTKRDRLGHLLPEDLECCTTHRRRNGPARAKKNEAAGRRRKDATGSPKGFPRVSTGKGVEDGEA</sequence>
<evidence type="ECO:0000256" key="15">
    <source>
        <dbReference type="ARBA" id="ARBA00023239"/>
    </source>
</evidence>
<protein>
    <recommendedName>
        <fullName evidence="19">Riboflavin biosynthesis protein RibBA</fullName>
    </recommendedName>
    <domain>
        <recommendedName>
            <fullName evidence="19">3,4-dihydroxy-2-butanone 4-phosphate synthase</fullName>
            <shortName evidence="19">DHBP synthase</shortName>
            <ecNumber evidence="19">4.1.99.12</ecNumber>
        </recommendedName>
    </domain>
    <domain>
        <recommendedName>
            <fullName evidence="19">GTP cyclohydrolase-2</fullName>
            <ecNumber evidence="19">3.5.4.25</ecNumber>
        </recommendedName>
        <alternativeName>
            <fullName evidence="19">GTP cyclohydrolase II</fullName>
        </alternativeName>
    </domain>
</protein>
<dbReference type="NCBIfam" id="NF001591">
    <property type="entry name" value="PRK00393.1"/>
    <property type="match status" value="1"/>
</dbReference>
<dbReference type="FunFam" id="3.40.50.10990:FF:000001">
    <property type="entry name" value="Riboflavin biosynthesis protein RibBA"/>
    <property type="match status" value="1"/>
</dbReference>
<feature type="active site" description="Nucleophile; for GTP cyclohydrolase activity" evidence="19">
    <location>
        <position position="326"/>
    </location>
</feature>
<evidence type="ECO:0000256" key="10">
    <source>
        <dbReference type="ARBA" id="ARBA00022801"/>
    </source>
</evidence>
<dbReference type="Proteomes" id="UP000885672">
    <property type="component" value="Unassembled WGS sequence"/>
</dbReference>
<dbReference type="FunFam" id="3.90.870.10:FF:000001">
    <property type="entry name" value="Riboflavin biosynthesis protein RibBA"/>
    <property type="match status" value="1"/>
</dbReference>
<evidence type="ECO:0000256" key="11">
    <source>
        <dbReference type="ARBA" id="ARBA00022833"/>
    </source>
</evidence>
<keyword evidence="10 19" id="KW-0378">Hydrolase</keyword>
<reference evidence="22" key="1">
    <citation type="journal article" date="2020" name="mSystems">
        <title>Genome- and Community-Level Interaction Insights into Carbon Utilization and Element Cycling Functions of Hydrothermarchaeota in Hydrothermal Sediment.</title>
        <authorList>
            <person name="Zhou Z."/>
            <person name="Liu Y."/>
            <person name="Xu W."/>
            <person name="Pan J."/>
            <person name="Luo Z.H."/>
            <person name="Li M."/>
        </authorList>
    </citation>
    <scope>NUCLEOTIDE SEQUENCE [LARGE SCALE GENOMIC DNA]</scope>
    <source>
        <strain evidence="22">SpSt-1182</strain>
    </source>
</reference>
<evidence type="ECO:0000256" key="8">
    <source>
        <dbReference type="ARBA" id="ARBA00022723"/>
    </source>
</evidence>
<keyword evidence="15 19" id="KW-0456">Lyase</keyword>
<keyword evidence="8 19" id="KW-0479">Metal-binding</keyword>
<gene>
    <name evidence="19" type="primary">ribBA</name>
    <name evidence="22" type="ORF">ENN51_07270</name>
</gene>
<dbReference type="HAMAP" id="MF_01283">
    <property type="entry name" value="RibBA"/>
    <property type="match status" value="1"/>
</dbReference>
<keyword evidence="16 19" id="KW-0511">Multifunctional enzyme</keyword>
<dbReference type="GO" id="GO:0030145">
    <property type="term" value="F:manganese ion binding"/>
    <property type="evidence" value="ECO:0007669"/>
    <property type="project" value="UniProtKB-UniRule"/>
</dbReference>
<dbReference type="GO" id="GO:0009231">
    <property type="term" value="P:riboflavin biosynthetic process"/>
    <property type="evidence" value="ECO:0007669"/>
    <property type="project" value="UniProtKB-UniRule"/>
</dbReference>
<dbReference type="EC" id="4.1.99.12" evidence="19"/>
<feature type="region of interest" description="Disordered" evidence="20">
    <location>
        <begin position="405"/>
        <end position="445"/>
    </location>
</feature>
<feature type="binding site" evidence="19">
    <location>
        <position position="23"/>
    </location>
    <ligand>
        <name>Mg(2+)</name>
        <dbReference type="ChEBI" id="CHEBI:18420"/>
        <label>1</label>
    </ligand>
</feature>
<comment type="cofactor">
    <cofactor evidence="2">
        <name>Mn(2+)</name>
        <dbReference type="ChEBI" id="CHEBI:29035"/>
    </cofactor>
</comment>
<feature type="binding site" evidence="19">
    <location>
        <position position="347"/>
    </location>
    <ligand>
        <name>GTP</name>
        <dbReference type="ChEBI" id="CHEBI:37565"/>
    </ligand>
</feature>
<evidence type="ECO:0000256" key="6">
    <source>
        <dbReference type="ARBA" id="ARBA00005520"/>
    </source>
</evidence>
<dbReference type="PIRSF" id="PIRSF001259">
    <property type="entry name" value="RibA"/>
    <property type="match status" value="1"/>
</dbReference>
<feature type="binding site" evidence="19">
    <location>
        <position position="263"/>
    </location>
    <ligand>
        <name>Zn(2+)</name>
        <dbReference type="ChEBI" id="CHEBI:29105"/>
        <note>catalytic</note>
    </ligand>
</feature>
<evidence type="ECO:0000313" key="22">
    <source>
        <dbReference type="EMBL" id="HDR00064.1"/>
    </source>
</evidence>
<dbReference type="NCBIfam" id="TIGR00505">
    <property type="entry name" value="ribA"/>
    <property type="match status" value="1"/>
</dbReference>
<keyword evidence="9 19" id="KW-0547">Nucleotide-binding</keyword>
<comment type="pathway">
    <text evidence="4 19">Cofactor biosynthesis; riboflavin biosynthesis; 5-amino-6-(D-ribitylamino)uracil from GTP: step 1/4.</text>
</comment>
<dbReference type="SUPFAM" id="SSF142695">
    <property type="entry name" value="RibA-like"/>
    <property type="match status" value="1"/>
</dbReference>
<dbReference type="PANTHER" id="PTHR21327:SF18">
    <property type="entry name" value="3,4-DIHYDROXY-2-BUTANONE 4-PHOSPHATE SYNTHASE"/>
    <property type="match status" value="1"/>
</dbReference>
<dbReference type="Gene3D" id="3.40.50.10990">
    <property type="entry name" value="GTP cyclohydrolase II"/>
    <property type="match status" value="1"/>
</dbReference>
<feature type="binding site" evidence="19">
    <location>
        <position position="265"/>
    </location>
    <ligand>
        <name>Zn(2+)</name>
        <dbReference type="ChEBI" id="CHEBI:29105"/>
        <note>catalytic</note>
    </ligand>
</feature>
<evidence type="ECO:0000256" key="1">
    <source>
        <dbReference type="ARBA" id="ARBA00000141"/>
    </source>
</evidence>
<comment type="caution">
    <text evidence="22">The sequence shown here is derived from an EMBL/GenBank/DDBJ whole genome shotgun (WGS) entry which is preliminary data.</text>
</comment>
<name>A0A7V0T6Y7_UNCW3</name>
<evidence type="ECO:0000256" key="3">
    <source>
        <dbReference type="ARBA" id="ARBA00002284"/>
    </source>
</evidence>
<dbReference type="HAMAP" id="MF_00180">
    <property type="entry name" value="RibB"/>
    <property type="match status" value="1"/>
</dbReference>
<keyword evidence="11 19" id="KW-0862">Zinc</keyword>
<comment type="function">
    <text evidence="3 19">Catalyzes the conversion of D-ribulose 5-phosphate to formate and 3,4-dihydroxy-2-butanone 4-phosphate.</text>
</comment>
<evidence type="ECO:0000256" key="7">
    <source>
        <dbReference type="ARBA" id="ARBA00022619"/>
    </source>
</evidence>
<feature type="binding site" evidence="19">
    <location>
        <position position="159"/>
    </location>
    <ligand>
        <name>D-ribulose 5-phosphate</name>
        <dbReference type="ChEBI" id="CHEBI:58121"/>
    </ligand>
</feature>
<dbReference type="NCBIfam" id="NF006803">
    <property type="entry name" value="PRK09311.1"/>
    <property type="match status" value="1"/>
</dbReference>
<feature type="domain" description="GTP cyclohydrolase II" evidence="21">
    <location>
        <begin position="203"/>
        <end position="368"/>
    </location>
</feature>
<dbReference type="InterPro" id="IPR036144">
    <property type="entry name" value="RibA-like_sf"/>
</dbReference>
<dbReference type="Gene3D" id="3.90.870.10">
    <property type="entry name" value="DHBP synthase"/>
    <property type="match status" value="1"/>
</dbReference>
<dbReference type="HAMAP" id="MF_00179">
    <property type="entry name" value="RibA"/>
    <property type="match status" value="1"/>
</dbReference>
<keyword evidence="7 19" id="KW-0686">Riboflavin biosynthesis</keyword>
<evidence type="ECO:0000256" key="19">
    <source>
        <dbReference type="HAMAP-Rule" id="MF_01283"/>
    </source>
</evidence>
<dbReference type="UniPathway" id="UPA00275">
    <property type="reaction ID" value="UER00399"/>
</dbReference>
<dbReference type="GO" id="GO:0005829">
    <property type="term" value="C:cytosol"/>
    <property type="evidence" value="ECO:0007669"/>
    <property type="project" value="TreeGrafter"/>
</dbReference>
<evidence type="ECO:0000256" key="5">
    <source>
        <dbReference type="ARBA" id="ARBA00004904"/>
    </source>
</evidence>
<dbReference type="GO" id="GO:0008686">
    <property type="term" value="F:3,4-dihydroxy-2-butanone-4-phosphate synthase activity"/>
    <property type="evidence" value="ECO:0007669"/>
    <property type="project" value="UniProtKB-UniRule"/>
</dbReference>
<dbReference type="InterPro" id="IPR016299">
    <property type="entry name" value="Riboflavin_synth_RibBA"/>
</dbReference>
<feature type="binding site" evidence="19">
    <location>
        <position position="268"/>
    </location>
    <ligand>
        <name>GTP</name>
        <dbReference type="ChEBI" id="CHEBI:37565"/>
    </ligand>
</feature>
<comment type="catalytic activity">
    <reaction evidence="18 19">
        <text>GTP + 4 H2O = 2,5-diamino-6-hydroxy-4-(5-phosphoribosylamino)-pyrimidine + formate + 2 phosphate + 3 H(+)</text>
        <dbReference type="Rhea" id="RHEA:23704"/>
        <dbReference type="ChEBI" id="CHEBI:15377"/>
        <dbReference type="ChEBI" id="CHEBI:15378"/>
        <dbReference type="ChEBI" id="CHEBI:15740"/>
        <dbReference type="ChEBI" id="CHEBI:37565"/>
        <dbReference type="ChEBI" id="CHEBI:43474"/>
        <dbReference type="ChEBI" id="CHEBI:58614"/>
        <dbReference type="EC" id="3.5.4.25"/>
    </reaction>
</comment>
<evidence type="ECO:0000256" key="16">
    <source>
        <dbReference type="ARBA" id="ARBA00023268"/>
    </source>
</evidence>
<feature type="binding site" evidence="19">
    <location>
        <position position="312"/>
    </location>
    <ligand>
        <name>GTP</name>
        <dbReference type="ChEBI" id="CHEBI:37565"/>
    </ligand>
</feature>
<dbReference type="GO" id="GO:0003935">
    <property type="term" value="F:GTP cyclohydrolase II activity"/>
    <property type="evidence" value="ECO:0007669"/>
    <property type="project" value="UniProtKB-UniRule"/>
</dbReference>
<comment type="similarity">
    <text evidence="19">In the C-terminal section; belongs to the GTP cyclohydrolase II family.</text>
</comment>
<feature type="binding site" evidence="19">
    <location>
        <begin position="22"/>
        <end position="23"/>
    </location>
    <ligand>
        <name>D-ribulose 5-phosphate</name>
        <dbReference type="ChEBI" id="CHEBI:58121"/>
    </ligand>
</feature>
<dbReference type="CDD" id="cd00641">
    <property type="entry name" value="GTP_cyclohydro2"/>
    <property type="match status" value="1"/>
</dbReference>
<keyword evidence="13 19" id="KW-0342">GTP-binding</keyword>
<dbReference type="SUPFAM" id="SSF55821">
    <property type="entry name" value="YrdC/RibB"/>
    <property type="match status" value="1"/>
</dbReference>
<dbReference type="NCBIfam" id="TIGR00506">
    <property type="entry name" value="ribB"/>
    <property type="match status" value="1"/>
</dbReference>
<feature type="binding site" evidence="19">
    <location>
        <position position="138"/>
    </location>
    <ligand>
        <name>Mg(2+)</name>
        <dbReference type="ChEBI" id="CHEBI:18420"/>
        <label>2</label>
    </ligand>
</feature>
<keyword evidence="12 19" id="KW-0460">Magnesium</keyword>
<dbReference type="GO" id="GO:0005525">
    <property type="term" value="F:GTP binding"/>
    <property type="evidence" value="ECO:0007669"/>
    <property type="project" value="UniProtKB-KW"/>
</dbReference>
<feature type="region of interest" description="DHBP synthase" evidence="19">
    <location>
        <begin position="1"/>
        <end position="196"/>
    </location>
</feature>
<feature type="binding site" evidence="19">
    <location>
        <position position="23"/>
    </location>
    <ligand>
        <name>Mg(2+)</name>
        <dbReference type="ChEBI" id="CHEBI:18420"/>
        <label>2</label>
    </ligand>
</feature>
<feature type="binding site" evidence="19">
    <location>
        <position position="27"/>
    </location>
    <ligand>
        <name>D-ribulose 5-phosphate</name>
        <dbReference type="ChEBI" id="CHEBI:58121"/>
    </ligand>
</feature>
<dbReference type="Pfam" id="PF00925">
    <property type="entry name" value="GTP_cyclohydro2"/>
    <property type="match status" value="1"/>
</dbReference>
<feature type="site" description="Essential for DHBP synthase activity" evidence="19">
    <location>
        <position position="159"/>
    </location>
</feature>
<feature type="site" description="Essential for DHBP synthase activity" evidence="19">
    <location>
        <position position="121"/>
    </location>
</feature>
<evidence type="ECO:0000256" key="18">
    <source>
        <dbReference type="ARBA" id="ARBA00049295"/>
    </source>
</evidence>
<feature type="region of interest" description="GTP cyclohydrolase II" evidence="19">
    <location>
        <begin position="197"/>
        <end position="445"/>
    </location>
</feature>
<dbReference type="InterPro" id="IPR017945">
    <property type="entry name" value="DHBP_synth_RibB-like_a/b_dom"/>
</dbReference>
<comment type="cofactor">
    <cofactor evidence="19">
        <name>Zn(2+)</name>
        <dbReference type="ChEBI" id="CHEBI:29105"/>
    </cofactor>
    <text evidence="19">Binds 1 zinc ion per subunit.</text>
</comment>
<feature type="binding site" evidence="19">
    <location>
        <begin position="247"/>
        <end position="251"/>
    </location>
    <ligand>
        <name>GTP</name>
        <dbReference type="ChEBI" id="CHEBI:37565"/>
    </ligand>
</feature>
<dbReference type="Pfam" id="PF00926">
    <property type="entry name" value="DHBP_synthase"/>
    <property type="match status" value="1"/>
</dbReference>
<evidence type="ECO:0000256" key="13">
    <source>
        <dbReference type="ARBA" id="ARBA00023134"/>
    </source>
</evidence>
<evidence type="ECO:0000256" key="2">
    <source>
        <dbReference type="ARBA" id="ARBA00001936"/>
    </source>
</evidence>
<evidence type="ECO:0000256" key="14">
    <source>
        <dbReference type="ARBA" id="ARBA00023211"/>
    </source>
</evidence>
<accession>A0A7V0T6Y7</accession>
<evidence type="ECO:0000259" key="21">
    <source>
        <dbReference type="Pfam" id="PF00925"/>
    </source>
</evidence>
<comment type="similarity">
    <text evidence="6 19">In the N-terminal section; belongs to the DHBP synthase family.</text>
</comment>
<dbReference type="InterPro" id="IPR000926">
    <property type="entry name" value="RibA"/>
</dbReference>
<comment type="function">
    <text evidence="17 19">Catalyzes the conversion of GTP to 2,5-diamino-6-ribosylamino-4(3H)-pyrimidinone 5'-phosphate (DARP), formate and pyrophosphate.</text>
</comment>
<dbReference type="PANTHER" id="PTHR21327">
    <property type="entry name" value="GTP CYCLOHYDROLASE II-RELATED"/>
    <property type="match status" value="1"/>
</dbReference>
<feature type="binding site" evidence="19">
    <location>
        <position position="252"/>
    </location>
    <ligand>
        <name>Zn(2+)</name>
        <dbReference type="ChEBI" id="CHEBI:29105"/>
        <note>catalytic</note>
    </ligand>
</feature>
<dbReference type="AlphaFoldDB" id="A0A7V0T6Y7"/>
<feature type="binding site" evidence="19">
    <location>
        <position position="352"/>
    </location>
    <ligand>
        <name>GTP</name>
        <dbReference type="ChEBI" id="CHEBI:37565"/>
    </ligand>
</feature>
<comment type="catalytic activity">
    <reaction evidence="1 19">
        <text>D-ribulose 5-phosphate = (2S)-2-hydroxy-3-oxobutyl phosphate + formate + H(+)</text>
        <dbReference type="Rhea" id="RHEA:18457"/>
        <dbReference type="ChEBI" id="CHEBI:15378"/>
        <dbReference type="ChEBI" id="CHEBI:15740"/>
        <dbReference type="ChEBI" id="CHEBI:58121"/>
        <dbReference type="ChEBI" id="CHEBI:58830"/>
        <dbReference type="EC" id="4.1.99.12"/>
    </reaction>
</comment>
<organism evidence="22">
    <name type="scientific">candidate division WOR-3 bacterium</name>
    <dbReference type="NCBI Taxonomy" id="2052148"/>
    <lineage>
        <taxon>Bacteria</taxon>
        <taxon>Bacteria division WOR-3</taxon>
    </lineage>
</organism>
<feature type="binding site" evidence="19">
    <location>
        <begin position="290"/>
        <end position="292"/>
    </location>
    <ligand>
        <name>GTP</name>
        <dbReference type="ChEBI" id="CHEBI:37565"/>
    </ligand>
</feature>
<comment type="cofactor">
    <cofactor evidence="19">
        <name>Mg(2+)</name>
        <dbReference type="ChEBI" id="CHEBI:18420"/>
    </cofactor>
    <cofactor evidence="19">
        <name>Mn(2+)</name>
        <dbReference type="ChEBI" id="CHEBI:29035"/>
    </cofactor>
    <text evidence="19">Binds 2 divalent metal cations per subunit. Magnesium or manganese.</text>
</comment>
<evidence type="ECO:0000256" key="20">
    <source>
        <dbReference type="SAM" id="MobiDB-lite"/>
    </source>
</evidence>
<feature type="binding site" evidence="19">
    <location>
        <begin position="135"/>
        <end position="139"/>
    </location>
    <ligand>
        <name>D-ribulose 5-phosphate</name>
        <dbReference type="ChEBI" id="CHEBI:58121"/>
    </ligand>
</feature>
<keyword evidence="14 19" id="KW-0464">Manganese</keyword>
<evidence type="ECO:0000256" key="17">
    <source>
        <dbReference type="ARBA" id="ARBA00043932"/>
    </source>
</evidence>
<evidence type="ECO:0000256" key="12">
    <source>
        <dbReference type="ARBA" id="ARBA00022842"/>
    </source>
</evidence>
<dbReference type="GO" id="GO:0000287">
    <property type="term" value="F:magnesium ion binding"/>
    <property type="evidence" value="ECO:0007669"/>
    <property type="project" value="UniProtKB-UniRule"/>
</dbReference>
<dbReference type="EMBL" id="DSBX01000271">
    <property type="protein sequence ID" value="HDR00064.1"/>
    <property type="molecule type" value="Genomic_DNA"/>
</dbReference>
<dbReference type="InterPro" id="IPR032677">
    <property type="entry name" value="GTP_cyclohydro_II"/>
</dbReference>
<feature type="active site" description="Proton acceptor; for GTP cyclohydrolase activity" evidence="19">
    <location>
        <position position="324"/>
    </location>
</feature>
<dbReference type="InterPro" id="IPR000422">
    <property type="entry name" value="DHBP_synthase_RibB"/>
</dbReference>
<evidence type="ECO:0000256" key="4">
    <source>
        <dbReference type="ARBA" id="ARBA00004853"/>
    </source>
</evidence>